<keyword evidence="3" id="KW-1185">Reference proteome</keyword>
<evidence type="ECO:0000313" key="2">
    <source>
        <dbReference type="EMBL" id="OAQ61217.1"/>
    </source>
</evidence>
<evidence type="ECO:0000256" key="1">
    <source>
        <dbReference type="SAM" id="MobiDB-lite"/>
    </source>
</evidence>
<organism evidence="2 3">
    <name type="scientific">Pochonia chlamydosporia 170</name>
    <dbReference type="NCBI Taxonomy" id="1380566"/>
    <lineage>
        <taxon>Eukaryota</taxon>
        <taxon>Fungi</taxon>
        <taxon>Dikarya</taxon>
        <taxon>Ascomycota</taxon>
        <taxon>Pezizomycotina</taxon>
        <taxon>Sordariomycetes</taxon>
        <taxon>Hypocreomycetidae</taxon>
        <taxon>Hypocreales</taxon>
        <taxon>Clavicipitaceae</taxon>
        <taxon>Pochonia</taxon>
    </lineage>
</organism>
<dbReference type="AlphaFoldDB" id="A0A179F738"/>
<feature type="region of interest" description="Disordered" evidence="1">
    <location>
        <begin position="1"/>
        <end position="86"/>
    </location>
</feature>
<evidence type="ECO:0000313" key="3">
    <source>
        <dbReference type="Proteomes" id="UP000078397"/>
    </source>
</evidence>
<sequence length="86" mass="9580">MSSSKKSRLTEFANMSLNTADYSRHRRAAPATSSDEKNEEKTPEKAAEVEDSSKVTTSQGSGNPQDSPTEDLSKIESSTYHMLRYY</sequence>
<dbReference type="Proteomes" id="UP000078397">
    <property type="component" value="Unassembled WGS sequence"/>
</dbReference>
<accession>A0A179F738</accession>
<dbReference type="EMBL" id="LSBJ02000001">
    <property type="protein sequence ID" value="OAQ61217.1"/>
    <property type="molecule type" value="Genomic_DNA"/>
</dbReference>
<dbReference type="GeneID" id="28854998"/>
<protein>
    <submittedName>
        <fullName evidence="2">Uncharacterized protein</fullName>
    </submittedName>
</protein>
<name>A0A179F738_METCM</name>
<feature type="compositionally biased region" description="Polar residues" evidence="1">
    <location>
        <begin position="54"/>
        <end position="67"/>
    </location>
</feature>
<dbReference type="RefSeq" id="XP_018139026.1">
    <property type="nucleotide sequence ID" value="XM_018291004.1"/>
</dbReference>
<dbReference type="KEGG" id="pchm:VFPPC_13227"/>
<comment type="caution">
    <text evidence="2">The sequence shown here is derived from an EMBL/GenBank/DDBJ whole genome shotgun (WGS) entry which is preliminary data.</text>
</comment>
<reference evidence="2 3" key="1">
    <citation type="journal article" date="2016" name="PLoS Pathog.">
        <title>Biosynthesis of antibiotic leucinostatins in bio-control fungus Purpureocillium lilacinum and their inhibition on phytophthora revealed by genome mining.</title>
        <authorList>
            <person name="Wang G."/>
            <person name="Liu Z."/>
            <person name="Lin R."/>
            <person name="Li E."/>
            <person name="Mao Z."/>
            <person name="Ling J."/>
            <person name="Yang Y."/>
            <person name="Yin W.B."/>
            <person name="Xie B."/>
        </authorList>
    </citation>
    <scope>NUCLEOTIDE SEQUENCE [LARGE SCALE GENOMIC DNA]</scope>
    <source>
        <strain evidence="2">170</strain>
    </source>
</reference>
<proteinExistence type="predicted"/>
<feature type="compositionally biased region" description="Basic and acidic residues" evidence="1">
    <location>
        <begin position="34"/>
        <end position="53"/>
    </location>
</feature>
<gene>
    <name evidence="2" type="ORF">VFPPC_13227</name>
</gene>